<feature type="compositionally biased region" description="Acidic residues" evidence="1">
    <location>
        <begin position="44"/>
        <end position="53"/>
    </location>
</feature>
<dbReference type="EMBL" id="JAIQCV010000002">
    <property type="protein sequence ID" value="KAH1122671.1"/>
    <property type="molecule type" value="Genomic_DNA"/>
</dbReference>
<dbReference type="AlphaFoldDB" id="A0A9D3WFQ1"/>
<accession>A0A9D3WFQ1</accession>
<sequence>MHHRNTLLLPLPQEGGGDEDENEVDGGDEDEDDGGDEDKHEGRGEDEENDDDGHDQLEELTLLIVHKNPMCQPLPCNTYSAR</sequence>
<gene>
    <name evidence="2" type="ORF">J1N35_005831</name>
</gene>
<comment type="caution">
    <text evidence="2">The sequence shown here is derived from an EMBL/GenBank/DDBJ whole genome shotgun (WGS) entry which is preliminary data.</text>
</comment>
<keyword evidence="3" id="KW-1185">Reference proteome</keyword>
<feature type="region of interest" description="Disordered" evidence="1">
    <location>
        <begin position="1"/>
        <end position="60"/>
    </location>
</feature>
<dbReference type="Proteomes" id="UP000828251">
    <property type="component" value="Unassembled WGS sequence"/>
</dbReference>
<proteinExistence type="predicted"/>
<evidence type="ECO:0000313" key="3">
    <source>
        <dbReference type="Proteomes" id="UP000828251"/>
    </source>
</evidence>
<name>A0A9D3WFQ1_9ROSI</name>
<protein>
    <submittedName>
        <fullName evidence="2">Uncharacterized protein</fullName>
    </submittedName>
</protein>
<evidence type="ECO:0000256" key="1">
    <source>
        <dbReference type="SAM" id="MobiDB-lite"/>
    </source>
</evidence>
<evidence type="ECO:0000313" key="2">
    <source>
        <dbReference type="EMBL" id="KAH1122671.1"/>
    </source>
</evidence>
<organism evidence="2 3">
    <name type="scientific">Gossypium stocksii</name>
    <dbReference type="NCBI Taxonomy" id="47602"/>
    <lineage>
        <taxon>Eukaryota</taxon>
        <taxon>Viridiplantae</taxon>
        <taxon>Streptophyta</taxon>
        <taxon>Embryophyta</taxon>
        <taxon>Tracheophyta</taxon>
        <taxon>Spermatophyta</taxon>
        <taxon>Magnoliopsida</taxon>
        <taxon>eudicotyledons</taxon>
        <taxon>Gunneridae</taxon>
        <taxon>Pentapetalae</taxon>
        <taxon>rosids</taxon>
        <taxon>malvids</taxon>
        <taxon>Malvales</taxon>
        <taxon>Malvaceae</taxon>
        <taxon>Malvoideae</taxon>
        <taxon>Gossypium</taxon>
    </lineage>
</organism>
<feature type="compositionally biased region" description="Acidic residues" evidence="1">
    <location>
        <begin position="16"/>
        <end position="36"/>
    </location>
</feature>
<reference evidence="2 3" key="1">
    <citation type="journal article" date="2021" name="Plant Biotechnol. J.">
        <title>Multi-omics assisted identification of the key and species-specific regulatory components of drought-tolerant mechanisms in Gossypium stocksii.</title>
        <authorList>
            <person name="Yu D."/>
            <person name="Ke L."/>
            <person name="Zhang D."/>
            <person name="Wu Y."/>
            <person name="Sun Y."/>
            <person name="Mei J."/>
            <person name="Sun J."/>
            <person name="Sun Y."/>
        </authorList>
    </citation>
    <scope>NUCLEOTIDE SEQUENCE [LARGE SCALE GENOMIC DNA]</scope>
    <source>
        <strain evidence="3">cv. E1</strain>
        <tissue evidence="2">Leaf</tissue>
    </source>
</reference>